<reference evidence="4 5" key="1">
    <citation type="submission" date="2019-12" db="EMBL/GenBank/DDBJ databases">
        <title>Paraburkholderia acidiphila 7Q-K02 sp. nov and Paraburkholderia acidisoli DHF22 sp. nov., two strains isolated from forest soil.</title>
        <authorList>
            <person name="Gao Z."/>
            <person name="Qiu L."/>
        </authorList>
    </citation>
    <scope>NUCLEOTIDE SEQUENCE [LARGE SCALE GENOMIC DNA]</scope>
    <source>
        <strain evidence="4 5">7Q-K02</strain>
    </source>
</reference>
<keyword evidence="2" id="KW-0479">Metal-binding</keyword>
<dbReference type="CDD" id="cd05666">
    <property type="entry name" value="M20_Acy1-like"/>
    <property type="match status" value="1"/>
</dbReference>
<dbReference type="InterPro" id="IPR017439">
    <property type="entry name" value="Amidohydrolase"/>
</dbReference>
<dbReference type="OrthoDB" id="8875216at2"/>
<organism evidence="4 5">
    <name type="scientific">Paraburkholderia acidiphila</name>
    <dbReference type="NCBI Taxonomy" id="2571747"/>
    <lineage>
        <taxon>Bacteria</taxon>
        <taxon>Pseudomonadati</taxon>
        <taxon>Pseudomonadota</taxon>
        <taxon>Betaproteobacteria</taxon>
        <taxon>Burkholderiales</taxon>
        <taxon>Burkholderiaceae</taxon>
        <taxon>Paraburkholderia</taxon>
    </lineage>
</organism>
<dbReference type="EMBL" id="CP046911">
    <property type="protein sequence ID" value="QGZ58658.1"/>
    <property type="molecule type" value="Genomic_DNA"/>
</dbReference>
<keyword evidence="1 4" id="KW-0378">Hydrolase</keyword>
<feature type="binding site" evidence="2">
    <location>
        <position position="134"/>
    </location>
    <ligand>
        <name>Mn(2+)</name>
        <dbReference type="ChEBI" id="CHEBI:29035"/>
        <label>2</label>
    </ligand>
</feature>
<dbReference type="Pfam" id="PF07687">
    <property type="entry name" value="M20_dimer"/>
    <property type="match status" value="1"/>
</dbReference>
<dbReference type="AlphaFoldDB" id="A0A7Z2JC92"/>
<dbReference type="Gene3D" id="3.30.70.360">
    <property type="match status" value="1"/>
</dbReference>
<dbReference type="GO" id="GO:0046872">
    <property type="term" value="F:metal ion binding"/>
    <property type="evidence" value="ECO:0007669"/>
    <property type="project" value="UniProtKB-KW"/>
</dbReference>
<name>A0A7Z2JC92_9BURK</name>
<dbReference type="InterPro" id="IPR036264">
    <property type="entry name" value="Bact_exopeptidase_dim_dom"/>
</dbReference>
<dbReference type="NCBIfam" id="TIGR01891">
    <property type="entry name" value="amidohydrolases"/>
    <property type="match status" value="1"/>
</dbReference>
<dbReference type="InterPro" id="IPR011650">
    <property type="entry name" value="Peptidase_M20_dimer"/>
</dbReference>
<keyword evidence="2" id="KW-0464">Manganese</keyword>
<dbReference type="Pfam" id="PF01546">
    <property type="entry name" value="Peptidase_M20"/>
    <property type="match status" value="1"/>
</dbReference>
<dbReference type="PANTHER" id="PTHR11014:SF63">
    <property type="entry name" value="METALLOPEPTIDASE, PUTATIVE (AFU_ORTHOLOGUE AFUA_6G09600)-RELATED"/>
    <property type="match status" value="1"/>
</dbReference>
<protein>
    <submittedName>
        <fullName evidence="4">Amidohydrolase</fullName>
    </submittedName>
</protein>
<feature type="binding site" evidence="2">
    <location>
        <position position="132"/>
    </location>
    <ligand>
        <name>Mn(2+)</name>
        <dbReference type="ChEBI" id="CHEBI:29035"/>
        <label>2</label>
    </ligand>
</feature>
<comment type="cofactor">
    <cofactor evidence="2">
        <name>Mn(2+)</name>
        <dbReference type="ChEBI" id="CHEBI:29035"/>
    </cofactor>
    <text evidence="2">The Mn(2+) ion enhances activity.</text>
</comment>
<feature type="binding site" evidence="2">
    <location>
        <position position="167"/>
    </location>
    <ligand>
        <name>Mn(2+)</name>
        <dbReference type="ChEBI" id="CHEBI:29035"/>
        <label>2</label>
    </ligand>
</feature>
<dbReference type="GO" id="GO:0019877">
    <property type="term" value="P:diaminopimelate biosynthetic process"/>
    <property type="evidence" value="ECO:0007669"/>
    <property type="project" value="UniProtKB-ARBA"/>
</dbReference>
<feature type="binding site" evidence="2">
    <location>
        <position position="391"/>
    </location>
    <ligand>
        <name>Mn(2+)</name>
        <dbReference type="ChEBI" id="CHEBI:29035"/>
        <label>2</label>
    </ligand>
</feature>
<proteinExistence type="predicted"/>
<dbReference type="Proteomes" id="UP000434209">
    <property type="component" value="Chromosome 3"/>
</dbReference>
<keyword evidence="5" id="KW-1185">Reference proteome</keyword>
<dbReference type="PIRSF" id="PIRSF005962">
    <property type="entry name" value="Pept_M20D_amidohydro"/>
    <property type="match status" value="1"/>
</dbReference>
<dbReference type="PANTHER" id="PTHR11014">
    <property type="entry name" value="PEPTIDASE M20 FAMILY MEMBER"/>
    <property type="match status" value="1"/>
</dbReference>
<accession>A0A7Z2JC92</accession>
<dbReference type="InterPro" id="IPR002933">
    <property type="entry name" value="Peptidase_M20"/>
</dbReference>
<evidence type="ECO:0000313" key="4">
    <source>
        <dbReference type="EMBL" id="QGZ58658.1"/>
    </source>
</evidence>
<dbReference type="Gene3D" id="3.40.630.10">
    <property type="entry name" value="Zn peptidases"/>
    <property type="match status" value="1"/>
</dbReference>
<dbReference type="FunFam" id="3.30.70.360:FF:000001">
    <property type="entry name" value="N-acetyldiaminopimelate deacetylase"/>
    <property type="match status" value="1"/>
</dbReference>
<dbReference type="GO" id="GO:0050118">
    <property type="term" value="F:N-acetyldiaminopimelate deacetylase activity"/>
    <property type="evidence" value="ECO:0007669"/>
    <property type="project" value="UniProtKB-ARBA"/>
</dbReference>
<evidence type="ECO:0000256" key="2">
    <source>
        <dbReference type="PIRSR" id="PIRSR005962-1"/>
    </source>
</evidence>
<evidence type="ECO:0000259" key="3">
    <source>
        <dbReference type="Pfam" id="PF07687"/>
    </source>
</evidence>
<feature type="domain" description="Peptidase M20 dimerisation" evidence="3">
    <location>
        <begin position="218"/>
        <end position="315"/>
    </location>
</feature>
<sequence>MGRVFRRCNTRLLAFAQIYSNKRSPPVSEHHYCEVADLAEARSELDEIRHHLHKHPELSYEEADTSRFVADKLAAWGYDVTRHVGGHGVVASLKLGTSARTVGVRADMDALPIQELTGLDYASVHDGKMHACGHDGHTAVLLGAARQLAKTRNFDGTVHLIFQPAEEAGSDSGAERMIADGLFDRFPCEAIFGLHNHPGVPTGTFGFRAGPLMAACDTVKLRVHGKGGHAARPHLAVDPVLVGSSIVMALQSVVSRNVDPTEAAVVTVGAFRSGHAPNVIPEDAVLEMSVRSFSPEVRATLEARIRALVEAQAQSYGATVDIEFIRGYPVLINSEAETEFARQVAEELVGPEHVIAPFPPIAGSEDFAYYLQQRPGCFVRLGNGEGRPMLHNARYDFNDENLTIGAAFWTRLVERFLSKDRA</sequence>
<dbReference type="KEGG" id="pacp:FAZ97_27160"/>
<evidence type="ECO:0000256" key="1">
    <source>
        <dbReference type="ARBA" id="ARBA00022801"/>
    </source>
</evidence>
<dbReference type="SUPFAM" id="SSF53187">
    <property type="entry name" value="Zn-dependent exopeptidases"/>
    <property type="match status" value="1"/>
</dbReference>
<evidence type="ECO:0000313" key="5">
    <source>
        <dbReference type="Proteomes" id="UP000434209"/>
    </source>
</evidence>
<feature type="binding site" evidence="2">
    <location>
        <position position="195"/>
    </location>
    <ligand>
        <name>Mn(2+)</name>
        <dbReference type="ChEBI" id="CHEBI:29035"/>
        <label>2</label>
    </ligand>
</feature>
<gene>
    <name evidence="4" type="ORF">FAZ97_27160</name>
</gene>
<dbReference type="SUPFAM" id="SSF55031">
    <property type="entry name" value="Bacterial exopeptidase dimerisation domain"/>
    <property type="match status" value="1"/>
</dbReference>